<reference evidence="7" key="1">
    <citation type="submission" date="2018-05" db="EMBL/GenBank/DDBJ databases">
        <authorList>
            <person name="Lanie J.A."/>
            <person name="Ng W.-L."/>
            <person name="Kazmierczak K.M."/>
            <person name="Andrzejewski T.M."/>
            <person name="Davidsen T.M."/>
            <person name="Wayne K.J."/>
            <person name="Tettelin H."/>
            <person name="Glass J.I."/>
            <person name="Rusch D."/>
            <person name="Podicherti R."/>
            <person name="Tsui H.-C.T."/>
            <person name="Winkler M.E."/>
        </authorList>
    </citation>
    <scope>NUCLEOTIDE SEQUENCE</scope>
</reference>
<keyword evidence="5" id="KW-0408">Iron</keyword>
<dbReference type="GO" id="GO:0005506">
    <property type="term" value="F:iron ion binding"/>
    <property type="evidence" value="ECO:0007669"/>
    <property type="project" value="InterPro"/>
</dbReference>
<dbReference type="GO" id="GO:0031418">
    <property type="term" value="F:L-ascorbic acid binding"/>
    <property type="evidence" value="ECO:0007669"/>
    <property type="project" value="InterPro"/>
</dbReference>
<evidence type="ECO:0000256" key="5">
    <source>
        <dbReference type="ARBA" id="ARBA00023004"/>
    </source>
</evidence>
<evidence type="ECO:0000256" key="2">
    <source>
        <dbReference type="ARBA" id="ARBA00022723"/>
    </source>
</evidence>
<evidence type="ECO:0000313" key="7">
    <source>
        <dbReference type="EMBL" id="SVB97844.1"/>
    </source>
</evidence>
<dbReference type="EMBL" id="UINC01066791">
    <property type="protein sequence ID" value="SVB97844.1"/>
    <property type="molecule type" value="Genomic_DNA"/>
</dbReference>
<evidence type="ECO:0000259" key="6">
    <source>
        <dbReference type="PROSITE" id="PS51471"/>
    </source>
</evidence>
<dbReference type="GO" id="GO:0016706">
    <property type="term" value="F:2-oxoglutarate-dependent dioxygenase activity"/>
    <property type="evidence" value="ECO:0007669"/>
    <property type="project" value="InterPro"/>
</dbReference>
<dbReference type="PANTHER" id="PTHR41536:SF1">
    <property type="entry name" value="PKHD-TYPE HYDROXYLASE YBIX"/>
    <property type="match status" value="1"/>
</dbReference>
<organism evidence="7">
    <name type="scientific">marine metagenome</name>
    <dbReference type="NCBI Taxonomy" id="408172"/>
    <lineage>
        <taxon>unclassified sequences</taxon>
        <taxon>metagenomes</taxon>
        <taxon>ecological metagenomes</taxon>
    </lineage>
</organism>
<evidence type="ECO:0000256" key="4">
    <source>
        <dbReference type="ARBA" id="ARBA00023002"/>
    </source>
</evidence>
<keyword evidence="2" id="KW-0479">Metal-binding</keyword>
<accession>A0A382IDQ2</accession>
<keyword evidence="4" id="KW-0560">Oxidoreductase</keyword>
<protein>
    <recommendedName>
        <fullName evidence="6">Fe2OG dioxygenase domain-containing protein</fullName>
    </recommendedName>
</protein>
<sequence>MNLQNYYWYFASVIPHKICDEILEYGNSREKETALTGRGENSTPPSEEELKNIQKKRKSDVVWLQEQWIYNEIHPFIHMANEKANWNFQWDWSESCQFTEYKKGQYYDWHCDSNEMPYDKPDDITSHGKIRKLSMTLCLTDPEEYKGGDLEFAFHDQDGDKQPKICEEIRPKGSLIVFPSFVWHRVKPVTKGIRHSLVCWSLGQPYV</sequence>
<dbReference type="PROSITE" id="PS51471">
    <property type="entry name" value="FE2OG_OXY"/>
    <property type="match status" value="1"/>
</dbReference>
<dbReference type="InterPro" id="IPR023550">
    <property type="entry name" value="PKHD_hydroxylase"/>
</dbReference>
<dbReference type="GO" id="GO:0006879">
    <property type="term" value="P:intracellular iron ion homeostasis"/>
    <property type="evidence" value="ECO:0007669"/>
    <property type="project" value="TreeGrafter"/>
</dbReference>
<evidence type="ECO:0000256" key="3">
    <source>
        <dbReference type="ARBA" id="ARBA00022964"/>
    </source>
</evidence>
<evidence type="ECO:0000256" key="1">
    <source>
        <dbReference type="ARBA" id="ARBA00001961"/>
    </source>
</evidence>
<dbReference type="GO" id="GO:0006974">
    <property type="term" value="P:DNA damage response"/>
    <property type="evidence" value="ECO:0007669"/>
    <property type="project" value="TreeGrafter"/>
</dbReference>
<name>A0A382IDQ2_9ZZZZ</name>
<dbReference type="InterPro" id="IPR006620">
    <property type="entry name" value="Pro_4_hyd_alph"/>
</dbReference>
<dbReference type="AlphaFoldDB" id="A0A382IDQ2"/>
<comment type="cofactor">
    <cofactor evidence="1">
        <name>L-ascorbate</name>
        <dbReference type="ChEBI" id="CHEBI:38290"/>
    </cofactor>
</comment>
<dbReference type="PANTHER" id="PTHR41536">
    <property type="entry name" value="PKHD-TYPE HYDROXYLASE YBIX"/>
    <property type="match status" value="1"/>
</dbReference>
<dbReference type="SUPFAM" id="SSF51197">
    <property type="entry name" value="Clavaminate synthase-like"/>
    <property type="match status" value="1"/>
</dbReference>
<feature type="domain" description="Fe2OG dioxygenase" evidence="6">
    <location>
        <begin position="92"/>
        <end position="203"/>
    </location>
</feature>
<dbReference type="InterPro" id="IPR044862">
    <property type="entry name" value="Pro_4_hyd_alph_FE2OG_OXY"/>
</dbReference>
<dbReference type="Pfam" id="PF13640">
    <property type="entry name" value="2OG-FeII_Oxy_3"/>
    <property type="match status" value="1"/>
</dbReference>
<dbReference type="InterPro" id="IPR005123">
    <property type="entry name" value="Oxoglu/Fe-dep_dioxygenase_dom"/>
</dbReference>
<keyword evidence="3" id="KW-0223">Dioxygenase</keyword>
<gene>
    <name evidence="7" type="ORF">METZ01_LOCUS250698</name>
</gene>
<dbReference type="Gene3D" id="2.60.120.620">
    <property type="entry name" value="q2cbj1_9rhob like domain"/>
    <property type="match status" value="1"/>
</dbReference>
<dbReference type="SMART" id="SM00702">
    <property type="entry name" value="P4Hc"/>
    <property type="match status" value="1"/>
</dbReference>
<proteinExistence type="predicted"/>